<dbReference type="Proteomes" id="UP001153712">
    <property type="component" value="Chromosome 12"/>
</dbReference>
<protein>
    <submittedName>
        <fullName evidence="2">Uncharacterized protein</fullName>
    </submittedName>
</protein>
<organism evidence="2 3">
    <name type="scientific">Phyllotreta striolata</name>
    <name type="common">Striped flea beetle</name>
    <name type="synonym">Crioceris striolata</name>
    <dbReference type="NCBI Taxonomy" id="444603"/>
    <lineage>
        <taxon>Eukaryota</taxon>
        <taxon>Metazoa</taxon>
        <taxon>Ecdysozoa</taxon>
        <taxon>Arthropoda</taxon>
        <taxon>Hexapoda</taxon>
        <taxon>Insecta</taxon>
        <taxon>Pterygota</taxon>
        <taxon>Neoptera</taxon>
        <taxon>Endopterygota</taxon>
        <taxon>Coleoptera</taxon>
        <taxon>Polyphaga</taxon>
        <taxon>Cucujiformia</taxon>
        <taxon>Chrysomeloidea</taxon>
        <taxon>Chrysomelidae</taxon>
        <taxon>Galerucinae</taxon>
        <taxon>Alticini</taxon>
        <taxon>Phyllotreta</taxon>
    </lineage>
</organism>
<gene>
    <name evidence="2" type="ORF">PHYEVI_LOCUS3268</name>
</gene>
<feature type="signal peptide" evidence="1">
    <location>
        <begin position="1"/>
        <end position="24"/>
    </location>
</feature>
<evidence type="ECO:0000313" key="3">
    <source>
        <dbReference type="Proteomes" id="UP001153712"/>
    </source>
</evidence>
<keyword evidence="1" id="KW-0732">Signal</keyword>
<evidence type="ECO:0000256" key="1">
    <source>
        <dbReference type="SAM" id="SignalP"/>
    </source>
</evidence>
<dbReference type="EMBL" id="OU900105">
    <property type="protein sequence ID" value="CAG9856855.1"/>
    <property type="molecule type" value="Genomic_DNA"/>
</dbReference>
<accession>A0A9N9XL82</accession>
<keyword evidence="3" id="KW-1185">Reference proteome</keyword>
<sequence>MNRLLQKMKGLLVCLVLVTSLTYAEENGNRPVLRRVTRQTINSLSGAFIKQIEANVILNCKANGLTTSGATELQETFDKMKSCLGTKTVYSVSKDEYIQHIVSCSKDAVRETENCLESNQRYFPNFILDLAKSLVNFMYDDKAALGSMEMTACIRKFATVDARMYYFGCIVNASIQTHDTQEIPHSKGDFCSKFVPAGKCFPKTMNKYCDHNSNVEKFISDYSKSMEIPCEIKEQ</sequence>
<proteinExistence type="predicted"/>
<reference evidence="2" key="1">
    <citation type="submission" date="2022-01" db="EMBL/GenBank/DDBJ databases">
        <authorList>
            <person name="King R."/>
        </authorList>
    </citation>
    <scope>NUCLEOTIDE SEQUENCE</scope>
</reference>
<feature type="chain" id="PRO_5040207199" evidence="1">
    <location>
        <begin position="25"/>
        <end position="235"/>
    </location>
</feature>
<name>A0A9N9XL82_PHYSR</name>
<dbReference type="AlphaFoldDB" id="A0A9N9XL82"/>
<evidence type="ECO:0000313" key="2">
    <source>
        <dbReference type="EMBL" id="CAG9856855.1"/>
    </source>
</evidence>
<dbReference type="OrthoDB" id="6712663at2759"/>